<dbReference type="KEGG" id="sect:A359_02050"/>
<name>J3VRL4_9ENTR</name>
<dbReference type="AlphaFoldDB" id="J3VRL4"/>
<sequence>MTVDAYLGRSPSIDVVEARYHSWLLAFPVSLMPFLKTRSDNTDCMILIYLLWLSIRRKLWKATHIQKRFGNGSEGSHAELYNFDHSLYAPERCPASNDQWVRCTLIGSIV</sequence>
<accession>J3VRL4</accession>
<dbReference type="EMBL" id="CP003546">
    <property type="protein sequence ID" value="AFP84606.1"/>
    <property type="molecule type" value="Genomic_DNA"/>
</dbReference>
<evidence type="ECO:0000313" key="1">
    <source>
        <dbReference type="EMBL" id="AFP84606.1"/>
    </source>
</evidence>
<dbReference type="HOGENOM" id="CLU_2169321_0_0_6"/>
<evidence type="ECO:0000313" key="2">
    <source>
        <dbReference type="Proteomes" id="UP000003936"/>
    </source>
</evidence>
<gene>
    <name evidence="1" type="ORF">A359_02050</name>
</gene>
<organism evidence="1 2">
    <name type="scientific">secondary endosymbiont of Ctenarytaina eucalypti</name>
    <dbReference type="NCBI Taxonomy" id="1199245"/>
    <lineage>
        <taxon>Bacteria</taxon>
        <taxon>Pseudomonadati</taxon>
        <taxon>Pseudomonadota</taxon>
        <taxon>Gammaproteobacteria</taxon>
        <taxon>Enterobacterales</taxon>
        <taxon>Enterobacteriaceae</taxon>
        <taxon>aphid secondary symbionts</taxon>
    </lineage>
</organism>
<dbReference type="Proteomes" id="UP000003936">
    <property type="component" value="Chromosome"/>
</dbReference>
<proteinExistence type="predicted"/>
<protein>
    <submittedName>
        <fullName evidence="1">Uncharacterized protein</fullName>
    </submittedName>
</protein>
<reference evidence="1 2" key="1">
    <citation type="journal article" date="2012" name="Mol. Biol. Evol.">
        <title>Genome reduction and co-evolution between the primary and secondary bacterial symbionts of psyllids.</title>
        <authorList>
            <person name="Sloan D.B."/>
            <person name="Moran N.A."/>
        </authorList>
    </citation>
    <scope>NUCLEOTIDE SEQUENCE [LARGE SCALE GENOMIC DNA]</scope>
    <source>
        <strain evidence="1">Ceuc_S</strain>
    </source>
</reference>
<keyword evidence="2" id="KW-1185">Reference proteome</keyword>